<evidence type="ECO:0000313" key="2">
    <source>
        <dbReference type="Proteomes" id="UP000653454"/>
    </source>
</evidence>
<reference evidence="1" key="1">
    <citation type="submission" date="2020-11" db="EMBL/GenBank/DDBJ databases">
        <authorList>
            <person name="Whiteford S."/>
        </authorList>
    </citation>
    <scope>NUCLEOTIDE SEQUENCE</scope>
</reference>
<protein>
    <submittedName>
        <fullName evidence="1">(diamondback moth) hypothetical protein</fullName>
    </submittedName>
</protein>
<proteinExistence type="predicted"/>
<sequence length="143" mass="15606">MLTVTPERDQLLPGQATDVDGGYSHVQFRVQQDGAWTELSAGDSACIEIELPAEVCVARRTDGLPLSGYQSISVEPNPEVLTKLLALFTDHVDLLLEDWYPSLGTRFVHTSEGRCLITRLVPCPACLRAPAPAPPPHHLLPQV</sequence>
<organism evidence="1 2">
    <name type="scientific">Plutella xylostella</name>
    <name type="common">Diamondback moth</name>
    <name type="synonym">Plutella maculipennis</name>
    <dbReference type="NCBI Taxonomy" id="51655"/>
    <lineage>
        <taxon>Eukaryota</taxon>
        <taxon>Metazoa</taxon>
        <taxon>Ecdysozoa</taxon>
        <taxon>Arthropoda</taxon>
        <taxon>Hexapoda</taxon>
        <taxon>Insecta</taxon>
        <taxon>Pterygota</taxon>
        <taxon>Neoptera</taxon>
        <taxon>Endopterygota</taxon>
        <taxon>Lepidoptera</taxon>
        <taxon>Glossata</taxon>
        <taxon>Ditrysia</taxon>
        <taxon>Yponomeutoidea</taxon>
        <taxon>Plutellidae</taxon>
        <taxon>Plutella</taxon>
    </lineage>
</organism>
<accession>A0A8S4GF76</accession>
<dbReference type="Proteomes" id="UP000653454">
    <property type="component" value="Unassembled WGS sequence"/>
</dbReference>
<evidence type="ECO:0000313" key="1">
    <source>
        <dbReference type="EMBL" id="CAG9138599.1"/>
    </source>
</evidence>
<dbReference type="AlphaFoldDB" id="A0A8S4GF76"/>
<dbReference type="EMBL" id="CAJHNJ030000693">
    <property type="protein sequence ID" value="CAG9138599.1"/>
    <property type="molecule type" value="Genomic_DNA"/>
</dbReference>
<name>A0A8S4GF76_PLUXY</name>
<gene>
    <name evidence="1" type="ORF">PLXY2_LOCUS16860</name>
</gene>
<keyword evidence="2" id="KW-1185">Reference proteome</keyword>
<comment type="caution">
    <text evidence="1">The sequence shown here is derived from an EMBL/GenBank/DDBJ whole genome shotgun (WGS) entry which is preliminary data.</text>
</comment>